<gene>
    <name evidence="4" type="ORF">DXV75_09010</name>
</gene>
<proteinExistence type="predicted"/>
<evidence type="ECO:0000256" key="2">
    <source>
        <dbReference type="ARBA" id="ARBA00022801"/>
    </source>
</evidence>
<evidence type="ECO:0000313" key="5">
    <source>
        <dbReference type="Proteomes" id="UP000256561"/>
    </source>
</evidence>
<feature type="domain" description="Sulfatase N-terminal" evidence="3">
    <location>
        <begin position="50"/>
        <end position="374"/>
    </location>
</feature>
<dbReference type="InterPro" id="IPR017850">
    <property type="entry name" value="Alkaline_phosphatase_core_sf"/>
</dbReference>
<evidence type="ECO:0000256" key="1">
    <source>
        <dbReference type="ARBA" id="ARBA00022723"/>
    </source>
</evidence>
<keyword evidence="5" id="KW-1185">Reference proteome</keyword>
<dbReference type="Pfam" id="PF00884">
    <property type="entry name" value="Sulfatase"/>
    <property type="match status" value="1"/>
</dbReference>
<protein>
    <submittedName>
        <fullName evidence="4">DUF4976 domain-containing protein</fullName>
    </submittedName>
</protein>
<dbReference type="Gene3D" id="3.40.720.10">
    <property type="entry name" value="Alkaline Phosphatase, subunit A"/>
    <property type="match status" value="1"/>
</dbReference>
<dbReference type="EMBL" id="QRHA01000006">
    <property type="protein sequence ID" value="RDV25434.1"/>
    <property type="molecule type" value="Genomic_DNA"/>
</dbReference>
<dbReference type="OrthoDB" id="9803751at2"/>
<keyword evidence="2" id="KW-0378">Hydrolase</keyword>
<dbReference type="PANTHER" id="PTHR45953">
    <property type="entry name" value="IDURONATE 2-SULFATASE"/>
    <property type="match status" value="1"/>
</dbReference>
<sequence length="499" mass="57445">MTNEQCSGHYRFFWQNARLSFITALLLLLSTVGGLSKALAGGEDARPSRPNILFILADDHRWDLLGNIHPIIKTPNLDRLAEQGTYFSNAFVTTPICASSRISILTGLTERTHDFTFGRPPTGAIESQNVYLKLLKDSGYRSGFVGKYEIKLSGDDSERFDYFYPLLHSKTNEYQGKELPQTYYITQLTQDFIESSAGDQPWAIAVNFWNPHALDSDKENQYHYPAEFENWYADVTIPPAKLSDDASFEQLPEFLQQSIGRVRWEYRYANEAMYQKMVKRYYRAISAVDQGVGMILKTLEQSGMADNTIVIYTSDNGYNVNERQLAGKWFGWEEDLRIPLIVYDPRKPASHGKQRSDYVLNIDFPATMLDLAGIPAPETYQGESFLPMLDGQTPPSWRHEFFFEHMYQPKRVSIPPMAGVRTQDWKYVNFYKHGHQQLYSLKADPDERENLAQLPEYQGILNTLSQRTAHYIERYENQRSEEVKARKDFVNQLPAHGAP</sequence>
<comment type="caution">
    <text evidence="4">The sequence shown here is derived from an EMBL/GenBank/DDBJ whole genome shotgun (WGS) entry which is preliminary data.</text>
</comment>
<dbReference type="GO" id="GO:0046872">
    <property type="term" value="F:metal ion binding"/>
    <property type="evidence" value="ECO:0007669"/>
    <property type="project" value="UniProtKB-KW"/>
</dbReference>
<organism evidence="4 5">
    <name type="scientific">Alteromonas aestuariivivens</name>
    <dbReference type="NCBI Taxonomy" id="1938339"/>
    <lineage>
        <taxon>Bacteria</taxon>
        <taxon>Pseudomonadati</taxon>
        <taxon>Pseudomonadota</taxon>
        <taxon>Gammaproteobacteria</taxon>
        <taxon>Alteromonadales</taxon>
        <taxon>Alteromonadaceae</taxon>
        <taxon>Alteromonas/Salinimonas group</taxon>
        <taxon>Alteromonas</taxon>
    </lineage>
</organism>
<dbReference type="PANTHER" id="PTHR45953:SF1">
    <property type="entry name" value="IDURONATE 2-SULFATASE"/>
    <property type="match status" value="1"/>
</dbReference>
<evidence type="ECO:0000259" key="3">
    <source>
        <dbReference type="Pfam" id="PF00884"/>
    </source>
</evidence>
<dbReference type="Proteomes" id="UP000256561">
    <property type="component" value="Unassembled WGS sequence"/>
</dbReference>
<reference evidence="5" key="1">
    <citation type="submission" date="2018-08" db="EMBL/GenBank/DDBJ databases">
        <authorList>
            <person name="Zhang J."/>
            <person name="Du Z.-J."/>
        </authorList>
    </citation>
    <scope>NUCLEOTIDE SEQUENCE [LARGE SCALE GENOMIC DNA]</scope>
    <source>
        <strain evidence="5">KCTC 52655</strain>
    </source>
</reference>
<dbReference type="RefSeq" id="WP_115593088.1">
    <property type="nucleotide sequence ID" value="NZ_QRHA01000006.1"/>
</dbReference>
<keyword evidence="1" id="KW-0479">Metal-binding</keyword>
<dbReference type="GO" id="GO:0005737">
    <property type="term" value="C:cytoplasm"/>
    <property type="evidence" value="ECO:0007669"/>
    <property type="project" value="TreeGrafter"/>
</dbReference>
<dbReference type="AlphaFoldDB" id="A0A3D8M798"/>
<dbReference type="GO" id="GO:0008484">
    <property type="term" value="F:sulfuric ester hydrolase activity"/>
    <property type="evidence" value="ECO:0007669"/>
    <property type="project" value="TreeGrafter"/>
</dbReference>
<dbReference type="InterPro" id="IPR000917">
    <property type="entry name" value="Sulfatase_N"/>
</dbReference>
<accession>A0A3D8M798</accession>
<dbReference type="CDD" id="cd16031">
    <property type="entry name" value="G6S_like"/>
    <property type="match status" value="1"/>
</dbReference>
<dbReference type="SUPFAM" id="SSF53649">
    <property type="entry name" value="Alkaline phosphatase-like"/>
    <property type="match status" value="1"/>
</dbReference>
<name>A0A3D8M798_9ALTE</name>
<evidence type="ECO:0000313" key="4">
    <source>
        <dbReference type="EMBL" id="RDV25434.1"/>
    </source>
</evidence>